<keyword evidence="5" id="KW-0175">Coiled coil</keyword>
<keyword evidence="2 4" id="KW-0863">Zinc-finger</keyword>
<dbReference type="Gene3D" id="3.30.40.10">
    <property type="entry name" value="Zinc/RING finger domain, C3HC4 (zinc finger)"/>
    <property type="match status" value="1"/>
</dbReference>
<sequence length="260" mass="29779">MKDIDKQIYVSKKYVTSSGLIGKCFSCGGAPKSTAAINGHRYCKKCVIKKFPTQKDPKYDETDAKFKCYASNIDRGCGAEELTYREFYVGSCCENAANSTRPKMRYERAAVVNEIYEETRKEEGLAEERNTNAAKKVEEAEKALEEAKLEKENAYEELQKIKEWRRKVQKRSLVLTKNAMKEDNNLEDSTDESDKNLVKDEPDDKLKCKVCFEIFCDEHPEALVIPCGHRACFNCLSSLPQKTCPSCRAEFTEDKIFKIY</sequence>
<evidence type="ECO:0000256" key="1">
    <source>
        <dbReference type="ARBA" id="ARBA00022723"/>
    </source>
</evidence>
<protein>
    <submittedName>
        <fullName evidence="7">Oidioi.mRNA.OKI2018_I69.chr2.g7397.t1.cds</fullName>
    </submittedName>
</protein>
<keyword evidence="3" id="KW-0862">Zinc</keyword>
<keyword evidence="1" id="KW-0479">Metal-binding</keyword>
<dbReference type="Pfam" id="PF13920">
    <property type="entry name" value="zf-C3HC4_3"/>
    <property type="match status" value="1"/>
</dbReference>
<organism evidence="7 8">
    <name type="scientific">Oikopleura dioica</name>
    <name type="common">Tunicate</name>
    <dbReference type="NCBI Taxonomy" id="34765"/>
    <lineage>
        <taxon>Eukaryota</taxon>
        <taxon>Metazoa</taxon>
        <taxon>Chordata</taxon>
        <taxon>Tunicata</taxon>
        <taxon>Appendicularia</taxon>
        <taxon>Copelata</taxon>
        <taxon>Oikopleuridae</taxon>
        <taxon>Oikopleura</taxon>
    </lineage>
</organism>
<gene>
    <name evidence="7" type="ORF">OKIOD_LOCUS16162</name>
</gene>
<dbReference type="SMART" id="SM00184">
    <property type="entry name" value="RING"/>
    <property type="match status" value="1"/>
</dbReference>
<dbReference type="EMBL" id="OU015567">
    <property type="protein sequence ID" value="CAG5113278.1"/>
    <property type="molecule type" value="Genomic_DNA"/>
</dbReference>
<evidence type="ECO:0000256" key="4">
    <source>
        <dbReference type="PROSITE-ProRule" id="PRU00175"/>
    </source>
</evidence>
<keyword evidence="8" id="KW-1185">Reference proteome</keyword>
<evidence type="ECO:0000256" key="3">
    <source>
        <dbReference type="ARBA" id="ARBA00022833"/>
    </source>
</evidence>
<evidence type="ECO:0000313" key="8">
    <source>
        <dbReference type="Proteomes" id="UP001158576"/>
    </source>
</evidence>
<reference evidence="7 8" key="1">
    <citation type="submission" date="2021-04" db="EMBL/GenBank/DDBJ databases">
        <authorList>
            <person name="Bliznina A."/>
        </authorList>
    </citation>
    <scope>NUCLEOTIDE SEQUENCE [LARGE SCALE GENOMIC DNA]</scope>
</reference>
<accession>A0ABN7TCJ3</accession>
<evidence type="ECO:0000259" key="6">
    <source>
        <dbReference type="PROSITE" id="PS50089"/>
    </source>
</evidence>
<feature type="domain" description="RING-type" evidence="6">
    <location>
        <begin position="208"/>
        <end position="248"/>
    </location>
</feature>
<name>A0ABN7TCJ3_OIKDI</name>
<dbReference type="PROSITE" id="PS50089">
    <property type="entry name" value="ZF_RING_2"/>
    <property type="match status" value="1"/>
</dbReference>
<evidence type="ECO:0000256" key="2">
    <source>
        <dbReference type="ARBA" id="ARBA00022771"/>
    </source>
</evidence>
<dbReference type="InterPro" id="IPR013083">
    <property type="entry name" value="Znf_RING/FYVE/PHD"/>
</dbReference>
<dbReference type="SUPFAM" id="SSF57850">
    <property type="entry name" value="RING/U-box"/>
    <property type="match status" value="1"/>
</dbReference>
<evidence type="ECO:0000256" key="5">
    <source>
        <dbReference type="SAM" id="Coils"/>
    </source>
</evidence>
<evidence type="ECO:0000313" key="7">
    <source>
        <dbReference type="EMBL" id="CAG5113278.1"/>
    </source>
</evidence>
<dbReference type="Proteomes" id="UP001158576">
    <property type="component" value="Chromosome 2"/>
</dbReference>
<feature type="coiled-coil region" evidence="5">
    <location>
        <begin position="130"/>
        <end position="164"/>
    </location>
</feature>
<proteinExistence type="predicted"/>
<dbReference type="InterPro" id="IPR001841">
    <property type="entry name" value="Znf_RING"/>
</dbReference>